<reference evidence="3" key="1">
    <citation type="submission" date="2021-06" db="EMBL/GenBank/DDBJ databases">
        <authorList>
            <person name="Kallberg Y."/>
            <person name="Tangrot J."/>
            <person name="Rosling A."/>
        </authorList>
    </citation>
    <scope>NUCLEOTIDE SEQUENCE</scope>
    <source>
        <strain evidence="3">FL966</strain>
    </source>
</reference>
<accession>A0A9N9FYU5</accession>
<comment type="caution">
    <text evidence="3">The sequence shown here is derived from an EMBL/GenBank/DDBJ whole genome shotgun (WGS) entry which is preliminary data.</text>
</comment>
<evidence type="ECO:0000313" key="3">
    <source>
        <dbReference type="EMBL" id="CAG8569816.1"/>
    </source>
</evidence>
<feature type="non-terminal residue" evidence="3">
    <location>
        <position position="1"/>
    </location>
</feature>
<organism evidence="3 4">
    <name type="scientific">Cetraspora pellucida</name>
    <dbReference type="NCBI Taxonomy" id="1433469"/>
    <lineage>
        <taxon>Eukaryota</taxon>
        <taxon>Fungi</taxon>
        <taxon>Fungi incertae sedis</taxon>
        <taxon>Mucoromycota</taxon>
        <taxon>Glomeromycotina</taxon>
        <taxon>Glomeromycetes</taxon>
        <taxon>Diversisporales</taxon>
        <taxon>Gigasporaceae</taxon>
        <taxon>Cetraspora</taxon>
    </lineage>
</organism>
<dbReference type="GO" id="GO:0046983">
    <property type="term" value="F:protein dimerization activity"/>
    <property type="evidence" value="ECO:0007669"/>
    <property type="project" value="InterPro"/>
</dbReference>
<keyword evidence="1" id="KW-0175">Coiled coil</keyword>
<dbReference type="InterPro" id="IPR036638">
    <property type="entry name" value="HLH_DNA-bd_sf"/>
</dbReference>
<sequence>MTENESQQPSSGHVRKERARVSSQKGRSKLNSNYKILNESLSFTPYAKNNATKADLLLNAALYIKGVCEVNNRLSEENKRLNEKNKRLNEEKEECYNNIDRLLTLIGEREILINEVNRLNSEREILINEMNRLNNEREYFIDEMNINEVVKSDSEIEILDNELN</sequence>
<feature type="non-terminal residue" evidence="3">
    <location>
        <position position="164"/>
    </location>
</feature>
<dbReference type="Proteomes" id="UP000789759">
    <property type="component" value="Unassembled WGS sequence"/>
</dbReference>
<name>A0A9N9FYU5_9GLOM</name>
<gene>
    <name evidence="3" type="ORF">CPELLU_LOCUS5599</name>
</gene>
<protein>
    <submittedName>
        <fullName evidence="3">8396_t:CDS:1</fullName>
    </submittedName>
</protein>
<dbReference type="SUPFAM" id="SSF47459">
    <property type="entry name" value="HLH, helix-loop-helix DNA-binding domain"/>
    <property type="match status" value="1"/>
</dbReference>
<keyword evidence="4" id="KW-1185">Reference proteome</keyword>
<dbReference type="Gene3D" id="4.10.280.10">
    <property type="entry name" value="Helix-loop-helix DNA-binding domain"/>
    <property type="match status" value="1"/>
</dbReference>
<evidence type="ECO:0000313" key="4">
    <source>
        <dbReference type="Proteomes" id="UP000789759"/>
    </source>
</evidence>
<dbReference type="AlphaFoldDB" id="A0A9N9FYU5"/>
<evidence type="ECO:0000256" key="1">
    <source>
        <dbReference type="SAM" id="Coils"/>
    </source>
</evidence>
<dbReference type="OrthoDB" id="10520797at2759"/>
<feature type="compositionally biased region" description="Polar residues" evidence="2">
    <location>
        <begin position="1"/>
        <end position="11"/>
    </location>
</feature>
<dbReference type="EMBL" id="CAJVQA010003230">
    <property type="protein sequence ID" value="CAG8569816.1"/>
    <property type="molecule type" value="Genomic_DNA"/>
</dbReference>
<feature type="coiled-coil region" evidence="1">
    <location>
        <begin position="64"/>
        <end position="136"/>
    </location>
</feature>
<feature type="region of interest" description="Disordered" evidence="2">
    <location>
        <begin position="1"/>
        <end position="27"/>
    </location>
</feature>
<evidence type="ECO:0000256" key="2">
    <source>
        <dbReference type="SAM" id="MobiDB-lite"/>
    </source>
</evidence>
<proteinExistence type="predicted"/>